<name>A0ABD3CTH6_9LAMI</name>
<dbReference type="Proteomes" id="UP001632038">
    <property type="component" value="Unassembled WGS sequence"/>
</dbReference>
<dbReference type="AlphaFoldDB" id="A0ABD3CTH6"/>
<keyword evidence="3" id="KW-1185">Reference proteome</keyword>
<evidence type="ECO:0000313" key="1">
    <source>
        <dbReference type="EMBL" id="KAL3614208.1"/>
    </source>
</evidence>
<evidence type="ECO:0000313" key="2">
    <source>
        <dbReference type="EMBL" id="KAL3633308.1"/>
    </source>
</evidence>
<reference evidence="2" key="1">
    <citation type="journal article" date="2024" name="IScience">
        <title>Strigolactones Initiate the Formation of Haustorium-like Structures in Castilleja.</title>
        <authorList>
            <person name="Buerger M."/>
            <person name="Peterson D."/>
            <person name="Chory J."/>
        </authorList>
    </citation>
    <scope>NUCLEOTIDE SEQUENCE</scope>
    <source>
        <strain evidence="2">Tecolote</strain>
        <tissue evidence="2">Flower</tissue>
    </source>
</reference>
<organism evidence="2 3">
    <name type="scientific">Castilleja foliolosa</name>
    <dbReference type="NCBI Taxonomy" id="1961234"/>
    <lineage>
        <taxon>Eukaryota</taxon>
        <taxon>Viridiplantae</taxon>
        <taxon>Streptophyta</taxon>
        <taxon>Embryophyta</taxon>
        <taxon>Tracheophyta</taxon>
        <taxon>Spermatophyta</taxon>
        <taxon>Magnoliopsida</taxon>
        <taxon>eudicotyledons</taxon>
        <taxon>Gunneridae</taxon>
        <taxon>Pentapetalae</taxon>
        <taxon>asterids</taxon>
        <taxon>lamiids</taxon>
        <taxon>Lamiales</taxon>
        <taxon>Orobanchaceae</taxon>
        <taxon>Pedicularideae</taxon>
        <taxon>Castillejinae</taxon>
        <taxon>Castilleja</taxon>
    </lineage>
</organism>
<reference evidence="2" key="2">
    <citation type="submission" date="2024-11" db="EMBL/GenBank/DDBJ databases">
        <authorList>
            <person name="Burger M."/>
            <person name="Chory J."/>
        </authorList>
    </citation>
    <scope>NUCLEOTIDE SEQUENCE</scope>
    <source>
        <strain evidence="2">Tecolote</strain>
        <tissue evidence="2">Flower</tissue>
    </source>
</reference>
<dbReference type="EMBL" id="JAVIJP010000030">
    <property type="protein sequence ID" value="KAL3633308.1"/>
    <property type="molecule type" value="Genomic_DNA"/>
</dbReference>
<gene>
    <name evidence="2" type="ORF">CASFOL_022835</name>
    <name evidence="1" type="ORF">CASFOL_042282</name>
</gene>
<proteinExistence type="predicted"/>
<dbReference type="EMBL" id="JAVIJP010000107">
    <property type="protein sequence ID" value="KAL3614208.1"/>
    <property type="molecule type" value="Genomic_DNA"/>
</dbReference>
<accession>A0ABD3CTH6</accession>
<comment type="caution">
    <text evidence="2">The sequence shown here is derived from an EMBL/GenBank/DDBJ whole genome shotgun (WGS) entry which is preliminary data.</text>
</comment>
<evidence type="ECO:0000313" key="3">
    <source>
        <dbReference type="Proteomes" id="UP001632038"/>
    </source>
</evidence>
<protein>
    <submittedName>
        <fullName evidence="2">Uncharacterized protein</fullName>
    </submittedName>
</protein>
<sequence length="64" mass="7659">MDSRLGGQYSRKGAQAAAALALRCLHIDTKNRLKFWLHSRNFKHQVTHRRFWLKLTRKTVRVRK</sequence>